<keyword evidence="1" id="KW-0175">Coiled coil</keyword>
<protein>
    <submittedName>
        <fullName evidence="2">Uncharacterized protein</fullName>
    </submittedName>
</protein>
<sequence>MKKVSKSQEYLLYRVQVTTEAVLSVPELQKAMAQHTYHSKKVEEGQQIREKVRSLQIKQEVTQGNARKAQNTLQEAKETIQALYIDHLETARFIYRRDEEMQRKLRLTGSRKRQYTQWLAQVKRFYQHVEDEMMERYDVPAEELQEARQLMERLLDLEVLRNDARRQSQQASQAKQAAFLQLREWYCRFMRVAKIACEHDQQMLESLGIAVPN</sequence>
<proteinExistence type="predicted"/>
<dbReference type="EMBL" id="CP120682">
    <property type="protein sequence ID" value="WKN40055.1"/>
    <property type="molecule type" value="Genomic_DNA"/>
</dbReference>
<feature type="coiled-coil region" evidence="1">
    <location>
        <begin position="59"/>
        <end position="86"/>
    </location>
</feature>
<gene>
    <name evidence="2" type="ORF">K4G66_15280</name>
</gene>
<organism evidence="2">
    <name type="scientific">Roseihalotalea indica</name>
    <dbReference type="NCBI Taxonomy" id="2867963"/>
    <lineage>
        <taxon>Bacteria</taxon>
        <taxon>Pseudomonadati</taxon>
        <taxon>Bacteroidota</taxon>
        <taxon>Cytophagia</taxon>
        <taxon>Cytophagales</taxon>
        <taxon>Catalimonadaceae</taxon>
        <taxon>Roseihalotalea</taxon>
    </lineage>
</organism>
<reference evidence="2" key="1">
    <citation type="journal article" date="2023" name="Comput. Struct. Biotechnol. J.">
        <title>Discovery of a novel marine Bacteroidetes with a rich repertoire of carbohydrate-active enzymes.</title>
        <authorList>
            <person name="Chen B."/>
            <person name="Liu G."/>
            <person name="Chen Q."/>
            <person name="Wang H."/>
            <person name="Liu L."/>
            <person name="Tang K."/>
        </authorList>
    </citation>
    <scope>NUCLEOTIDE SEQUENCE</scope>
    <source>
        <strain evidence="2">TK19036</strain>
    </source>
</reference>
<evidence type="ECO:0000256" key="1">
    <source>
        <dbReference type="SAM" id="Coils"/>
    </source>
</evidence>
<accession>A0AA49PZK3</accession>
<dbReference type="AlphaFoldDB" id="A0AA49PZK3"/>
<reference evidence="2" key="2">
    <citation type="journal article" date="2024" name="Antonie Van Leeuwenhoek">
        <title>Roseihalotalea indica gen. nov., sp. nov., a halophilic Bacteroidetes from mesopelagic Southwest Indian Ocean with higher carbohydrate metabolic potential.</title>
        <authorList>
            <person name="Chen B."/>
            <person name="Zhang M."/>
            <person name="Lin D."/>
            <person name="Ye J."/>
            <person name="Tang K."/>
        </authorList>
    </citation>
    <scope>NUCLEOTIDE SEQUENCE</scope>
    <source>
        <strain evidence="2">TK19036</strain>
    </source>
</reference>
<evidence type="ECO:0000313" key="2">
    <source>
        <dbReference type="EMBL" id="WKN40055.1"/>
    </source>
</evidence>
<name>A0AA49PZK3_9BACT</name>
<feature type="coiled-coil region" evidence="1">
    <location>
        <begin position="147"/>
        <end position="177"/>
    </location>
</feature>